<dbReference type="CDD" id="cd05535">
    <property type="entry name" value="POLBc_epsilon"/>
    <property type="match status" value="1"/>
</dbReference>
<keyword evidence="7 16" id="KW-0235">DNA replication</keyword>
<keyword evidence="8 16" id="KW-0479">Metal-binding</keyword>
<keyword evidence="11 16" id="KW-0239">DNA-directed DNA polymerase</keyword>
<feature type="domain" description="DNA polymerase epsilon catalytic subunit A C-terminal" evidence="17">
    <location>
        <begin position="1528"/>
        <end position="1923"/>
    </location>
</feature>
<keyword evidence="13 16" id="KW-0411">Iron-sulfur</keyword>
<dbReference type="GO" id="GO:0003677">
    <property type="term" value="F:DNA binding"/>
    <property type="evidence" value="ECO:0007669"/>
    <property type="project" value="UniProtKB-KW"/>
</dbReference>
<reference evidence="18 19" key="1">
    <citation type="submission" date="2013-11" db="EMBL/GenBank/DDBJ databases">
        <title>Draft genome of the bovine lungworm Dictyocaulus viviparus.</title>
        <authorList>
            <person name="Mitreva M."/>
        </authorList>
    </citation>
    <scope>NUCLEOTIDE SEQUENCE [LARGE SCALE GENOMIC DNA]</scope>
    <source>
        <strain evidence="18 19">HannoverDv2000</strain>
    </source>
</reference>
<evidence type="ECO:0000256" key="1">
    <source>
        <dbReference type="ARBA" id="ARBA00001966"/>
    </source>
</evidence>
<dbReference type="Gene3D" id="3.30.420.10">
    <property type="entry name" value="Ribonuclease H-like superfamily/Ribonuclease H"/>
    <property type="match status" value="1"/>
</dbReference>
<dbReference type="GO" id="GO:0006287">
    <property type="term" value="P:base-excision repair, gap-filling"/>
    <property type="evidence" value="ECO:0007669"/>
    <property type="project" value="TreeGrafter"/>
</dbReference>
<dbReference type="FunFam" id="3.30.420.10:FF:000217">
    <property type="entry name" value="DNA polymerase epsilon catalytic subunit"/>
    <property type="match status" value="1"/>
</dbReference>
<keyword evidence="6 16" id="KW-0548">Nucleotidyltransferase</keyword>
<dbReference type="InterPro" id="IPR023211">
    <property type="entry name" value="DNA_pol_palm_dom_sf"/>
</dbReference>
<evidence type="ECO:0000256" key="9">
    <source>
        <dbReference type="ARBA" id="ARBA00022771"/>
    </source>
</evidence>
<evidence type="ECO:0000256" key="13">
    <source>
        <dbReference type="ARBA" id="ARBA00023014"/>
    </source>
</evidence>
<dbReference type="Pfam" id="PF22634">
    <property type="entry name" value="POL2_thumb"/>
    <property type="match status" value="1"/>
</dbReference>
<dbReference type="SUPFAM" id="SSF56672">
    <property type="entry name" value="DNA/RNA polymerases"/>
    <property type="match status" value="1"/>
</dbReference>
<dbReference type="GO" id="GO:0003887">
    <property type="term" value="F:DNA-directed DNA polymerase activity"/>
    <property type="evidence" value="ECO:0007669"/>
    <property type="project" value="UniProtKB-KW"/>
</dbReference>
<dbReference type="OrthoDB" id="10060449at2759"/>
<dbReference type="Proteomes" id="UP000053766">
    <property type="component" value="Unassembled WGS sequence"/>
</dbReference>
<evidence type="ECO:0000259" key="17">
    <source>
        <dbReference type="SMART" id="SM01159"/>
    </source>
</evidence>
<name>A0A0D8Y8W6_DICVI</name>
<dbReference type="Gene3D" id="3.30.342.10">
    <property type="entry name" value="DNA Polymerase, chain B, domain 1"/>
    <property type="match status" value="1"/>
</dbReference>
<dbReference type="GO" id="GO:0008622">
    <property type="term" value="C:epsilon DNA polymerase complex"/>
    <property type="evidence" value="ECO:0007669"/>
    <property type="project" value="InterPro"/>
</dbReference>
<accession>A0A0D8Y8W6</accession>
<dbReference type="InterPro" id="IPR012337">
    <property type="entry name" value="RNaseH-like_sf"/>
</dbReference>
<dbReference type="InterPro" id="IPR006133">
    <property type="entry name" value="DNA-dir_DNA_pol_B_exonuc"/>
</dbReference>
<reference evidence="19" key="2">
    <citation type="journal article" date="2016" name="Sci. Rep.">
        <title>Dictyocaulus viviparus genome, variome and transcriptome elucidate lungworm biology and support future intervention.</title>
        <authorList>
            <person name="McNulty S.N."/>
            <person name="Strube C."/>
            <person name="Rosa B.A."/>
            <person name="Martin J.C."/>
            <person name="Tyagi R."/>
            <person name="Choi Y.J."/>
            <person name="Wang Q."/>
            <person name="Hallsworth Pepin K."/>
            <person name="Zhang X."/>
            <person name="Ozersky P."/>
            <person name="Wilson R.K."/>
            <person name="Sternberg P.W."/>
            <person name="Gasser R.B."/>
            <person name="Mitreva M."/>
        </authorList>
    </citation>
    <scope>NUCLEOTIDE SEQUENCE [LARGE SCALE GENOMIC DNA]</scope>
    <source>
        <strain evidence="19">HannoverDv2000</strain>
    </source>
</reference>
<keyword evidence="4 16" id="KW-0004">4Fe-4S</keyword>
<keyword evidence="15 16" id="KW-0539">Nucleus</keyword>
<evidence type="ECO:0000256" key="2">
    <source>
        <dbReference type="ARBA" id="ARBA00004123"/>
    </source>
</evidence>
<dbReference type="FunFam" id="1.10.132.60:FF:000002">
    <property type="entry name" value="DNA polymerase epsilon catalytic subunit"/>
    <property type="match status" value="1"/>
</dbReference>
<dbReference type="GO" id="GO:0000278">
    <property type="term" value="P:mitotic cell cycle"/>
    <property type="evidence" value="ECO:0007669"/>
    <property type="project" value="TreeGrafter"/>
</dbReference>
<evidence type="ECO:0000256" key="16">
    <source>
        <dbReference type="RuleBase" id="RU365029"/>
    </source>
</evidence>
<dbReference type="InterPro" id="IPR013697">
    <property type="entry name" value="DNA_pol_e_suA_C"/>
</dbReference>
<evidence type="ECO:0000256" key="14">
    <source>
        <dbReference type="ARBA" id="ARBA00023125"/>
    </source>
</evidence>
<keyword evidence="12 16" id="KW-0408">Iron</keyword>
<dbReference type="InterPro" id="IPR029703">
    <property type="entry name" value="POL2"/>
</dbReference>
<evidence type="ECO:0000256" key="8">
    <source>
        <dbReference type="ARBA" id="ARBA00022723"/>
    </source>
</evidence>
<dbReference type="GO" id="GO:0008310">
    <property type="term" value="F:single-stranded DNA 3'-5' DNA exonuclease activity"/>
    <property type="evidence" value="ECO:0007669"/>
    <property type="project" value="TreeGrafter"/>
</dbReference>
<dbReference type="PANTHER" id="PTHR10670">
    <property type="entry name" value="DNA POLYMERASE EPSILON CATALYTIC SUBUNIT A"/>
    <property type="match status" value="1"/>
</dbReference>
<dbReference type="FunFam" id="3.30.342.10:FF:000023">
    <property type="entry name" value="DNA polymerase epsilon catalytic subunit"/>
    <property type="match status" value="1"/>
</dbReference>
<dbReference type="InterPro" id="IPR042087">
    <property type="entry name" value="DNA_pol_B_thumb"/>
</dbReference>
<dbReference type="SUPFAM" id="SSF53098">
    <property type="entry name" value="Ribonuclease H-like"/>
    <property type="match status" value="1"/>
</dbReference>
<keyword evidence="9 16" id="KW-0863">Zinc-finger</keyword>
<dbReference type="InterPro" id="IPR055191">
    <property type="entry name" value="POL2_thumb"/>
</dbReference>
<evidence type="ECO:0000256" key="15">
    <source>
        <dbReference type="ARBA" id="ARBA00023242"/>
    </source>
</evidence>
<keyword evidence="14 16" id="KW-0238">DNA-binding</keyword>
<dbReference type="CDD" id="cd05779">
    <property type="entry name" value="DNA_polB_epsilon_exo"/>
    <property type="match status" value="1"/>
</dbReference>
<comment type="cofactor">
    <cofactor evidence="1 16">
        <name>[4Fe-4S] cluster</name>
        <dbReference type="ChEBI" id="CHEBI:49883"/>
    </cofactor>
</comment>
<dbReference type="EC" id="2.7.7.7" evidence="16"/>
<dbReference type="Gene3D" id="1.10.132.60">
    <property type="entry name" value="DNA polymerase family B, C-terminal domain"/>
    <property type="match status" value="1"/>
</dbReference>
<dbReference type="PANTHER" id="PTHR10670:SF0">
    <property type="entry name" value="DNA POLYMERASE EPSILON CATALYTIC SUBUNIT A"/>
    <property type="match status" value="1"/>
</dbReference>
<dbReference type="FunFam" id="1.10.287.690:FF:000005">
    <property type="entry name" value="DNA polymerase epsilon catalytic subunit"/>
    <property type="match status" value="1"/>
</dbReference>
<organism evidence="18 19">
    <name type="scientific">Dictyocaulus viviparus</name>
    <name type="common">Bovine lungworm</name>
    <dbReference type="NCBI Taxonomy" id="29172"/>
    <lineage>
        <taxon>Eukaryota</taxon>
        <taxon>Metazoa</taxon>
        <taxon>Ecdysozoa</taxon>
        <taxon>Nematoda</taxon>
        <taxon>Chromadorea</taxon>
        <taxon>Rhabditida</taxon>
        <taxon>Rhabditina</taxon>
        <taxon>Rhabditomorpha</taxon>
        <taxon>Strongyloidea</taxon>
        <taxon>Metastrongylidae</taxon>
        <taxon>Dictyocaulus</taxon>
    </lineage>
</organism>
<dbReference type="GO" id="GO:0000166">
    <property type="term" value="F:nucleotide binding"/>
    <property type="evidence" value="ECO:0007669"/>
    <property type="project" value="InterPro"/>
</dbReference>
<dbReference type="InterPro" id="IPR054475">
    <property type="entry name" value="Znf-DPOE"/>
</dbReference>
<evidence type="ECO:0000256" key="11">
    <source>
        <dbReference type="ARBA" id="ARBA00022932"/>
    </source>
</evidence>
<comment type="catalytic activity">
    <reaction evidence="16">
        <text>DNA(n) + a 2'-deoxyribonucleoside 5'-triphosphate = DNA(n+1) + diphosphate</text>
        <dbReference type="Rhea" id="RHEA:22508"/>
        <dbReference type="Rhea" id="RHEA-COMP:17339"/>
        <dbReference type="Rhea" id="RHEA-COMP:17340"/>
        <dbReference type="ChEBI" id="CHEBI:33019"/>
        <dbReference type="ChEBI" id="CHEBI:61560"/>
        <dbReference type="ChEBI" id="CHEBI:173112"/>
        <dbReference type="EC" id="2.7.7.7"/>
    </reaction>
</comment>
<evidence type="ECO:0000256" key="10">
    <source>
        <dbReference type="ARBA" id="ARBA00022833"/>
    </source>
</evidence>
<gene>
    <name evidence="18" type="ORF">DICVIV_01406</name>
</gene>
<comment type="function">
    <text evidence="16">DNA polymerase II participates in chromosomal DNA replication.</text>
</comment>
<dbReference type="InterPro" id="IPR006134">
    <property type="entry name" value="DNA-dir_DNA_pol_B_multi_dom"/>
</dbReference>
<comment type="similarity">
    <text evidence="3 16">Belongs to the DNA polymerase type-B family.</text>
</comment>
<dbReference type="InterPro" id="IPR006172">
    <property type="entry name" value="DNA-dir_DNA_pol_B"/>
</dbReference>
<dbReference type="GO" id="GO:0006297">
    <property type="term" value="P:nucleotide-excision repair, DNA gap filling"/>
    <property type="evidence" value="ECO:0007669"/>
    <property type="project" value="TreeGrafter"/>
</dbReference>
<dbReference type="Pfam" id="PF03104">
    <property type="entry name" value="DNA_pol_B_exo1"/>
    <property type="match status" value="1"/>
</dbReference>
<dbReference type="EMBL" id="KN716165">
    <property type="protein sequence ID" value="KJH52429.1"/>
    <property type="molecule type" value="Genomic_DNA"/>
</dbReference>
<dbReference type="SMART" id="SM01159">
    <property type="entry name" value="DUF1744"/>
    <property type="match status" value="1"/>
</dbReference>
<dbReference type="GO" id="GO:0051539">
    <property type="term" value="F:4 iron, 4 sulfur cluster binding"/>
    <property type="evidence" value="ECO:0007669"/>
    <property type="project" value="UniProtKB-KW"/>
</dbReference>
<evidence type="ECO:0000313" key="19">
    <source>
        <dbReference type="Proteomes" id="UP000053766"/>
    </source>
</evidence>
<evidence type="ECO:0000256" key="5">
    <source>
        <dbReference type="ARBA" id="ARBA00022679"/>
    </source>
</evidence>
<dbReference type="Pfam" id="PF00136">
    <property type="entry name" value="DNA_pol_B"/>
    <property type="match status" value="1"/>
</dbReference>
<evidence type="ECO:0000313" key="18">
    <source>
        <dbReference type="EMBL" id="KJH52429.1"/>
    </source>
</evidence>
<proteinExistence type="inferred from homology"/>
<protein>
    <recommendedName>
        <fullName evidence="16">DNA polymerase epsilon catalytic subunit</fullName>
        <ecNumber evidence="16">2.7.7.7</ecNumber>
    </recommendedName>
</protein>
<sequence length="2191" mass="250834">MLDGVEAENDQIQLQTVEIYSDASYEERVRKIKFNDLIDLRFGFERYTGSIERNAWLLNFQPSEVIDDQSKVIESAVDFYFIEESGERFKISYPFRPYFYLCTTDGIEHQVASLLSKKYGYIIVDVVEKEDLDLKNHLSGLKRPYIKLSFPSINELSKVKRDVLPSIRKNKDRIKKESQYCSYLARNMGGSSCSITDDDVMSNIIDIREYDLPYHMRVAIDRKFFVGKWYSVRGISANRKPSIVSHATLVVPVEPVVLAFDIETTKLPLKFPDSANDEIMMISYMVDGKGFLIINRDIVSQDIEQFEYTPKEEFKGEFYVFNEIDETSTIRRFFDHILQIQPNIIVSYNGDFFDWPFMDARASIRGINMTEYIGFAKDAADEYKSRNCVHMDAFRFYEFTSSGNWICYVLITVLFRWVKRDSYLPVGSQNLKAVTKAKLSYDPIEVDPEEMCRMAREEPQSLANYSVSDAVATYYLYMKYVHPFVFALCTIIPLGPDDVLRKGSGTLCEALLMVEAFHHNIVFPNKYIESDEAKSAKDGHRIESETYVGGHVEALEAGVFRADIPCRFRLTTSTLVNLRDTVFETLGMELSREFNISLDNVVDFEARCSEVQEIFNNLISIPARMENPRIYHLDVGAMYPNIILTNRLQPYAIVDEETCMACSYNRPDAKCKRLMDWEWRGELVPANRGELQQIVQQLEGETFGRPARAFHQLERKERQSIEKKRVQGELTCCIIIILLNNVASMVKPLYLDYSRRVYGKTHLTRNEMRQSMVCQRENAFYVNTVRAFRDRRYEYKELLKKAKLSLDELSKEDVTAIKEAKGRIVLYESLQLAHKCILNSFYGYVMRKGSRWFSMEMAGIVCHTGANIITEARKLVEQIGKPLELDTDGLSLVFYFFFFLVLFVGSAGNTKFPGIWCLLPASFPENVTFTLKNHKRKSVTISYPGAMLNAAVNADFTNEQYHNLQPDGSYTISKENSIFFEVDGPYQCMVLPASKEEGKKLKKRYAVFNLDGSLAELKGFEVKRRGELNIIKHFQSAVFKAFLRGTTLAEVYESAAREADYWLDVLFTKGEALTDIELFDLLSENRSMSRKLEEYGGQKSTSISTAKRLAEFLGTDMVKDAGLACKFVISRHPIGSPVTDRAVPVAIFQAEEKVKCHYLKLWTKQPCLTSDKMNIKELLDWDYYIDRLGSCIQKIISIPAALQGLPNPVARIPHPDWLANKLKNRLDTLHQPRIIDIFHKKPPVVLHPIVNENGKRCREKERALSTVTGSDEKENIPKKQCPVLATSGIVEKSLRHDGFDEWLKFLKYKWRSLKISKGSKKKDLGGTIVERMISHTREAMRDRTWQILSIEETRTSGIYNIWVALEGRMEKFQMRVPRIVVINEKEPVENKEIIRRALPHHKPVYFLYEYSISGGAEQKLMDEINEKLCSSRVEGIYESQMPLIFRALTQIGCLCRPTAPPLGGIYSLETLKMVPLTSTQTYLPNDFIRTLFFYKFAQDNRQVWAVIDAAASIGTFLIVHKGEVAMPNMDRVYAHVYEEELVFFRVLKEQLNPLTGISSELKFTTRHFRLAAEAEKEINKVIRMCREVSSKPTLLTLLIDEEPLLLSKRVANLSLFPHVRLHVQEPNSLLNVIDWQRVVAKRICKHFINSFIYMKDYADWARYLHIPIGSVPNDAALFGLDLFFARNLQRAENQSQELDDLRLSSDWKPLSKDETFLLNTPSFSGGICIEFELEAVAVTALVQRGRLLEAEGADDTVTFDSAVALPSDAYNGLRNTISAFDEGAAVDAALKVLKQMLTECVRDIVHNENKRADQVVMSLRRWLHSPNSLLYDSAITRSVTILEKKLVLLLAAECERLGSTVIHATPSRLFLDTGKSDFEQGVAFTDLLLQSLGQNPLFAALHIRPLNRWSTLLWCDPYNYTGICEKAINCSDGDKPQYKERKKETLHHWRIADNLPNDSNVREEFRKIVIGYVMLFRQHQETTDLSNEASIAFRNDLVKQHIGHRLFRVVFKLANQRLASNAASELVKIICTALSCDQAVQGSVEDLRENLYRILGSEVSSPLEKTIYLTDIFCSGCSLAATLDVGDEESWKCKECGQLFLSSYIDEVIADRLNTLLTAYLLQDHICNKCKMIRQDNLSKYCECSGVFENTISCDDFLCDVQTAGEIGEKFDLPITLETSRWLSAGARVVV</sequence>
<dbReference type="InterPro" id="IPR036397">
    <property type="entry name" value="RNaseH_sf"/>
</dbReference>
<evidence type="ECO:0000256" key="6">
    <source>
        <dbReference type="ARBA" id="ARBA00022695"/>
    </source>
</evidence>
<keyword evidence="19" id="KW-1185">Reference proteome</keyword>
<dbReference type="Pfam" id="PF22912">
    <property type="entry name" value="zf-DPOE"/>
    <property type="match status" value="1"/>
</dbReference>
<dbReference type="STRING" id="29172.A0A0D8Y8W6"/>
<evidence type="ECO:0000256" key="7">
    <source>
        <dbReference type="ARBA" id="ARBA00022705"/>
    </source>
</evidence>
<keyword evidence="5 16" id="KW-0808">Transferase</keyword>
<dbReference type="GO" id="GO:0006272">
    <property type="term" value="P:leading strand elongation"/>
    <property type="evidence" value="ECO:0007669"/>
    <property type="project" value="TreeGrafter"/>
</dbReference>
<evidence type="ECO:0000256" key="12">
    <source>
        <dbReference type="ARBA" id="ARBA00023004"/>
    </source>
</evidence>
<keyword evidence="10 16" id="KW-0862">Zinc</keyword>
<dbReference type="SMART" id="SM00486">
    <property type="entry name" value="POLBc"/>
    <property type="match status" value="1"/>
</dbReference>
<dbReference type="GO" id="GO:0008270">
    <property type="term" value="F:zinc ion binding"/>
    <property type="evidence" value="ECO:0007669"/>
    <property type="project" value="UniProtKB-KW"/>
</dbReference>
<evidence type="ECO:0000256" key="3">
    <source>
        <dbReference type="ARBA" id="ARBA00005755"/>
    </source>
</evidence>
<dbReference type="InterPro" id="IPR043502">
    <property type="entry name" value="DNA/RNA_pol_sf"/>
</dbReference>
<dbReference type="Gene3D" id="3.90.1600.10">
    <property type="entry name" value="Palm domain of DNA polymerase"/>
    <property type="match status" value="1"/>
</dbReference>
<evidence type="ECO:0000256" key="4">
    <source>
        <dbReference type="ARBA" id="ARBA00022485"/>
    </source>
</evidence>
<dbReference type="Pfam" id="PF08490">
    <property type="entry name" value="DUF1744"/>
    <property type="match status" value="1"/>
</dbReference>
<dbReference type="GO" id="GO:0045004">
    <property type="term" value="P:DNA replication proofreading"/>
    <property type="evidence" value="ECO:0007669"/>
    <property type="project" value="TreeGrafter"/>
</dbReference>
<comment type="subcellular location">
    <subcellularLocation>
        <location evidence="2 16">Nucleus</location>
    </subcellularLocation>
</comment>